<dbReference type="InterPro" id="IPR023214">
    <property type="entry name" value="HAD_sf"/>
</dbReference>
<sequence length="231" mass="26763">MKYKHIFFDLDHTLWDFETNSQHTIRELYDSHALESRGIPSYEAFLKSYEVHNERLWDRYRKGFINRNDLRYKRFSLTFLDFKLADEKLSKAFSEQFLELLPTKTALFPYTVEVLDYLSGKGYPMHLITNGFEATQLLKMKHAGIGHYFTHVITSETAGSLKPYREIFDYAMVKAGTNAQESVMIGDALELDIVGAQTVGMDQVYFNPQVPALDITPTYTIKCLSELKTIL</sequence>
<gene>
    <name evidence="1" type="ORF">ABR189_18055</name>
</gene>
<name>A0ABV2T8D9_9BACT</name>
<dbReference type="EC" id="3.1.3.5" evidence="1"/>
<dbReference type="PANTHER" id="PTHR47478">
    <property type="match status" value="1"/>
</dbReference>
<dbReference type="GO" id="GO:0008253">
    <property type="term" value="F:5'-nucleotidase activity"/>
    <property type="evidence" value="ECO:0007669"/>
    <property type="project" value="UniProtKB-EC"/>
</dbReference>
<evidence type="ECO:0000313" key="1">
    <source>
        <dbReference type="EMBL" id="MET6999298.1"/>
    </source>
</evidence>
<protein>
    <submittedName>
        <fullName evidence="1">YjjG family noncanonical pyrimidine nucleotidase</fullName>
        <ecNumber evidence="1">3.1.3.5</ecNumber>
    </submittedName>
</protein>
<dbReference type="InterPro" id="IPR006439">
    <property type="entry name" value="HAD-SF_hydro_IA"/>
</dbReference>
<dbReference type="NCBIfam" id="TIGR01549">
    <property type="entry name" value="HAD-SF-IA-v1"/>
    <property type="match status" value="1"/>
</dbReference>
<keyword evidence="2" id="KW-1185">Reference proteome</keyword>
<accession>A0ABV2T8D9</accession>
<dbReference type="SUPFAM" id="SSF56784">
    <property type="entry name" value="HAD-like"/>
    <property type="match status" value="1"/>
</dbReference>
<reference evidence="1 2" key="1">
    <citation type="submission" date="2024-06" db="EMBL/GenBank/DDBJ databases">
        <title>Chitinophaga defluvii sp. nov., isolated from municipal sewage.</title>
        <authorList>
            <person name="Zhang L."/>
        </authorList>
    </citation>
    <scope>NUCLEOTIDE SEQUENCE [LARGE SCALE GENOMIC DNA]</scope>
    <source>
        <strain evidence="1 2">H8</strain>
    </source>
</reference>
<dbReference type="InterPro" id="IPR036412">
    <property type="entry name" value="HAD-like_sf"/>
</dbReference>
<dbReference type="PRINTS" id="PR00413">
    <property type="entry name" value="HADHALOGNASE"/>
</dbReference>
<proteinExistence type="predicted"/>
<organism evidence="1 2">
    <name type="scientific">Chitinophaga defluvii</name>
    <dbReference type="NCBI Taxonomy" id="3163343"/>
    <lineage>
        <taxon>Bacteria</taxon>
        <taxon>Pseudomonadati</taxon>
        <taxon>Bacteroidota</taxon>
        <taxon>Chitinophagia</taxon>
        <taxon>Chitinophagales</taxon>
        <taxon>Chitinophagaceae</taxon>
        <taxon>Chitinophaga</taxon>
    </lineage>
</organism>
<dbReference type="RefSeq" id="WP_354661865.1">
    <property type="nucleotide sequence ID" value="NZ_JBEXAC010000002.1"/>
</dbReference>
<evidence type="ECO:0000313" key="2">
    <source>
        <dbReference type="Proteomes" id="UP001549749"/>
    </source>
</evidence>
<dbReference type="SFLD" id="SFLDG01135">
    <property type="entry name" value="C1.5.6:_HAD__Beta-PGM__Phospha"/>
    <property type="match status" value="1"/>
</dbReference>
<dbReference type="SFLD" id="SFLDS00003">
    <property type="entry name" value="Haloacid_Dehalogenase"/>
    <property type="match status" value="1"/>
</dbReference>
<dbReference type="PANTHER" id="PTHR47478:SF1">
    <property type="entry name" value="PYRIMIDINE 5'-NUCLEOTIDASE YJJG"/>
    <property type="match status" value="1"/>
</dbReference>
<dbReference type="SFLD" id="SFLDG01129">
    <property type="entry name" value="C1.5:_HAD__Beta-PGM__Phosphata"/>
    <property type="match status" value="1"/>
</dbReference>
<dbReference type="Gene3D" id="3.40.50.1000">
    <property type="entry name" value="HAD superfamily/HAD-like"/>
    <property type="match status" value="1"/>
</dbReference>
<dbReference type="InterPro" id="IPR052550">
    <property type="entry name" value="Pyrimidine_5'-ntase_YjjG"/>
</dbReference>
<comment type="caution">
    <text evidence="1">The sequence shown here is derived from an EMBL/GenBank/DDBJ whole genome shotgun (WGS) entry which is preliminary data.</text>
</comment>
<dbReference type="Proteomes" id="UP001549749">
    <property type="component" value="Unassembled WGS sequence"/>
</dbReference>
<dbReference type="NCBIfam" id="TIGR02254">
    <property type="entry name" value="YjjG_YfnB"/>
    <property type="match status" value="1"/>
</dbReference>
<dbReference type="InterPro" id="IPR011951">
    <property type="entry name" value="HAD-SF_hydro_IA_YjjG/PynA"/>
</dbReference>
<dbReference type="Gene3D" id="1.10.150.240">
    <property type="entry name" value="Putative phosphatase, domain 2"/>
    <property type="match status" value="1"/>
</dbReference>
<dbReference type="Pfam" id="PF00702">
    <property type="entry name" value="Hydrolase"/>
    <property type="match status" value="1"/>
</dbReference>
<dbReference type="InterPro" id="IPR023198">
    <property type="entry name" value="PGP-like_dom2"/>
</dbReference>
<dbReference type="EMBL" id="JBEXAC010000002">
    <property type="protein sequence ID" value="MET6999298.1"/>
    <property type="molecule type" value="Genomic_DNA"/>
</dbReference>
<keyword evidence="1" id="KW-0378">Hydrolase</keyword>